<evidence type="ECO:0000256" key="7">
    <source>
        <dbReference type="SAM" id="MobiDB-lite"/>
    </source>
</evidence>
<reference evidence="10" key="1">
    <citation type="submission" date="2021-05" db="EMBL/GenBank/DDBJ databases">
        <authorList>
            <person name="Arsene-Ploetze F."/>
        </authorList>
    </citation>
    <scope>NUCLEOTIDE SEQUENCE</scope>
    <source>
        <strain evidence="10">DSM 42138</strain>
    </source>
</reference>
<dbReference type="Gene3D" id="1.20.1250.20">
    <property type="entry name" value="MFS general substrate transporter like domains"/>
    <property type="match status" value="1"/>
</dbReference>
<dbReference type="RefSeq" id="WP_251494765.1">
    <property type="nucleotide sequence ID" value="NZ_CAJSLV010000071.1"/>
</dbReference>
<evidence type="ECO:0000256" key="1">
    <source>
        <dbReference type="ARBA" id="ARBA00004651"/>
    </source>
</evidence>
<evidence type="ECO:0000313" key="10">
    <source>
        <dbReference type="EMBL" id="CAG6396406.1"/>
    </source>
</evidence>
<proteinExistence type="predicted"/>
<evidence type="ECO:0000313" key="11">
    <source>
        <dbReference type="Proteomes" id="UP001152519"/>
    </source>
</evidence>
<evidence type="ECO:0000256" key="8">
    <source>
        <dbReference type="SAM" id="Phobius"/>
    </source>
</evidence>
<dbReference type="PANTHER" id="PTHR23517">
    <property type="entry name" value="RESISTANCE PROTEIN MDTM, PUTATIVE-RELATED-RELATED"/>
    <property type="match status" value="1"/>
</dbReference>
<feature type="transmembrane region" description="Helical" evidence="8">
    <location>
        <begin position="266"/>
        <end position="290"/>
    </location>
</feature>
<evidence type="ECO:0000256" key="3">
    <source>
        <dbReference type="ARBA" id="ARBA00022475"/>
    </source>
</evidence>
<feature type="transmembrane region" description="Helical" evidence="8">
    <location>
        <begin position="188"/>
        <end position="210"/>
    </location>
</feature>
<feature type="region of interest" description="Disordered" evidence="7">
    <location>
        <begin position="1"/>
        <end position="21"/>
    </location>
</feature>
<dbReference type="InterPro" id="IPR011701">
    <property type="entry name" value="MFS"/>
</dbReference>
<evidence type="ECO:0000256" key="4">
    <source>
        <dbReference type="ARBA" id="ARBA00022692"/>
    </source>
</evidence>
<accession>A0A9W4E9J1</accession>
<feature type="domain" description="Major facilitator superfamily (MFS) profile" evidence="9">
    <location>
        <begin position="31"/>
        <end position="414"/>
    </location>
</feature>
<dbReference type="PROSITE" id="PS00216">
    <property type="entry name" value="SUGAR_TRANSPORT_1"/>
    <property type="match status" value="1"/>
</dbReference>
<comment type="caution">
    <text evidence="10">The sequence shown here is derived from an EMBL/GenBank/DDBJ whole genome shotgun (WGS) entry which is preliminary data.</text>
</comment>
<dbReference type="InterPro" id="IPR020846">
    <property type="entry name" value="MFS_dom"/>
</dbReference>
<keyword evidence="5 8" id="KW-1133">Transmembrane helix</keyword>
<feature type="transmembrane region" description="Helical" evidence="8">
    <location>
        <begin position="391"/>
        <end position="408"/>
    </location>
</feature>
<dbReference type="InterPro" id="IPR036259">
    <property type="entry name" value="MFS_trans_sf"/>
</dbReference>
<feature type="transmembrane region" description="Helical" evidence="8">
    <location>
        <begin position="30"/>
        <end position="49"/>
    </location>
</feature>
<protein>
    <submittedName>
        <fullName evidence="10">Predicted arabinose efflux permease, MFS family</fullName>
    </submittedName>
</protein>
<keyword evidence="6 8" id="KW-0472">Membrane</keyword>
<keyword evidence="11" id="KW-1185">Reference proteome</keyword>
<dbReference type="Pfam" id="PF07690">
    <property type="entry name" value="MFS_1"/>
    <property type="match status" value="1"/>
</dbReference>
<feature type="transmembrane region" description="Helical" evidence="8">
    <location>
        <begin position="61"/>
        <end position="86"/>
    </location>
</feature>
<evidence type="ECO:0000256" key="2">
    <source>
        <dbReference type="ARBA" id="ARBA00022448"/>
    </source>
</evidence>
<feature type="transmembrane region" description="Helical" evidence="8">
    <location>
        <begin position="157"/>
        <end position="182"/>
    </location>
</feature>
<feature type="transmembrane region" description="Helical" evidence="8">
    <location>
        <begin position="231"/>
        <end position="254"/>
    </location>
</feature>
<gene>
    <name evidence="10" type="ORF">SCOCK_400063</name>
</gene>
<dbReference type="GO" id="GO:0022857">
    <property type="term" value="F:transmembrane transporter activity"/>
    <property type="evidence" value="ECO:0007669"/>
    <property type="project" value="InterPro"/>
</dbReference>
<feature type="compositionally biased region" description="Basic and acidic residues" evidence="7">
    <location>
        <begin position="1"/>
        <end position="12"/>
    </location>
</feature>
<dbReference type="SUPFAM" id="SSF103473">
    <property type="entry name" value="MFS general substrate transporter"/>
    <property type="match status" value="1"/>
</dbReference>
<feature type="transmembrane region" description="Helical" evidence="8">
    <location>
        <begin position="98"/>
        <end position="117"/>
    </location>
</feature>
<feature type="transmembrane region" description="Helical" evidence="8">
    <location>
        <begin position="299"/>
        <end position="317"/>
    </location>
</feature>
<evidence type="ECO:0000256" key="5">
    <source>
        <dbReference type="ARBA" id="ARBA00022989"/>
    </source>
</evidence>
<name>A0A9W4E9J1_9ACTN</name>
<sequence length="417" mass="42060">MTVAPTHHDRDSASTAASRKVSGRRGLSRPAAFAAIAAIFVLFMAASSAPSPLYVVYQHQWGFSATTLTTVFAVYVVGMIGALLVLGALSDHIGRRPVLISAIALEAVAMALFIAAGDVSLLLVARFVQGIATGAAMTTLGATLVDLNPPHAPHRAGVITGAAPTFGLGLGALGCGFLVQYGPHPTRLVYVLLLAGLVLAGLLIAALPETSALRPGAARSLQPRLGVAPRLRADLIAMVPILVASWALGGLYLALGPSVAAGLFGLSSHVIGGLVVTLLCVPASITAFALRGWPTERTLALGAALLVAGTAVGLTGVEAESVTAAALGTALAGVGFGAAGLASFGTLARIAEPAERGELFAVAFVISYLAFSIPAVLAGFATTDVGLHKTAVVYSSAVIAFGALALIAQRVRTARAR</sequence>
<comment type="subcellular location">
    <subcellularLocation>
        <location evidence="1">Cell membrane</location>
        <topology evidence="1">Multi-pass membrane protein</topology>
    </subcellularLocation>
</comment>
<dbReference type="InterPro" id="IPR050171">
    <property type="entry name" value="MFS_Transporters"/>
</dbReference>
<dbReference type="EMBL" id="CAJSLV010000071">
    <property type="protein sequence ID" value="CAG6396406.1"/>
    <property type="molecule type" value="Genomic_DNA"/>
</dbReference>
<dbReference type="GO" id="GO:0005886">
    <property type="term" value="C:plasma membrane"/>
    <property type="evidence" value="ECO:0007669"/>
    <property type="project" value="UniProtKB-SubCell"/>
</dbReference>
<evidence type="ECO:0000259" key="9">
    <source>
        <dbReference type="PROSITE" id="PS50850"/>
    </source>
</evidence>
<feature type="transmembrane region" description="Helical" evidence="8">
    <location>
        <begin position="359"/>
        <end position="379"/>
    </location>
</feature>
<dbReference type="InterPro" id="IPR005829">
    <property type="entry name" value="Sugar_transporter_CS"/>
</dbReference>
<dbReference type="AlphaFoldDB" id="A0A9W4E9J1"/>
<dbReference type="PANTHER" id="PTHR23517:SF13">
    <property type="entry name" value="MAJOR FACILITATOR SUPERFAMILY MFS_1"/>
    <property type="match status" value="1"/>
</dbReference>
<feature type="transmembrane region" description="Helical" evidence="8">
    <location>
        <begin position="323"/>
        <end position="347"/>
    </location>
</feature>
<evidence type="ECO:0000256" key="6">
    <source>
        <dbReference type="ARBA" id="ARBA00023136"/>
    </source>
</evidence>
<dbReference type="Proteomes" id="UP001152519">
    <property type="component" value="Unassembled WGS sequence"/>
</dbReference>
<keyword evidence="4 8" id="KW-0812">Transmembrane</keyword>
<keyword evidence="3" id="KW-1003">Cell membrane</keyword>
<feature type="transmembrane region" description="Helical" evidence="8">
    <location>
        <begin position="123"/>
        <end position="145"/>
    </location>
</feature>
<organism evidence="10 11">
    <name type="scientific">Actinacidiphila cocklensis</name>
    <dbReference type="NCBI Taxonomy" id="887465"/>
    <lineage>
        <taxon>Bacteria</taxon>
        <taxon>Bacillati</taxon>
        <taxon>Actinomycetota</taxon>
        <taxon>Actinomycetes</taxon>
        <taxon>Kitasatosporales</taxon>
        <taxon>Streptomycetaceae</taxon>
        <taxon>Actinacidiphila</taxon>
    </lineage>
</organism>
<dbReference type="PROSITE" id="PS50850">
    <property type="entry name" value="MFS"/>
    <property type="match status" value="1"/>
</dbReference>
<keyword evidence="2" id="KW-0813">Transport</keyword>